<dbReference type="InterPro" id="IPR050228">
    <property type="entry name" value="Carboxylesterase_BioH"/>
</dbReference>
<accession>A0ABQ5UVD5</accession>
<dbReference type="PANTHER" id="PTHR43194:SF2">
    <property type="entry name" value="PEROXISOMAL MEMBRANE PROTEIN LPX1"/>
    <property type="match status" value="1"/>
</dbReference>
<keyword evidence="3" id="KW-1185">Reference proteome</keyword>
<reference evidence="2" key="2">
    <citation type="submission" date="2023-01" db="EMBL/GenBank/DDBJ databases">
        <title>Draft genome sequence of Maritalea porphyrae strain NBRC 107169.</title>
        <authorList>
            <person name="Sun Q."/>
            <person name="Mori K."/>
        </authorList>
    </citation>
    <scope>NUCLEOTIDE SEQUENCE</scope>
    <source>
        <strain evidence="2">NBRC 107169</strain>
    </source>
</reference>
<evidence type="ECO:0000313" key="2">
    <source>
        <dbReference type="EMBL" id="GLQ18320.1"/>
    </source>
</evidence>
<reference evidence="2" key="1">
    <citation type="journal article" date="2014" name="Int. J. Syst. Evol. Microbiol.">
        <title>Complete genome of a new Firmicutes species belonging to the dominant human colonic microbiota ('Ruminococcus bicirculans') reveals two chromosomes and a selective capacity to utilize plant glucans.</title>
        <authorList>
            <consortium name="NISC Comparative Sequencing Program"/>
            <person name="Wegmann U."/>
            <person name="Louis P."/>
            <person name="Goesmann A."/>
            <person name="Henrissat B."/>
            <person name="Duncan S.H."/>
            <person name="Flint H.J."/>
        </authorList>
    </citation>
    <scope>NUCLEOTIDE SEQUENCE</scope>
    <source>
        <strain evidence="2">NBRC 107169</strain>
    </source>
</reference>
<protein>
    <recommendedName>
        <fullName evidence="1">AB hydrolase-1 domain-containing protein</fullName>
    </recommendedName>
</protein>
<dbReference type="InterPro" id="IPR000073">
    <property type="entry name" value="AB_hydrolase_1"/>
</dbReference>
<name>A0ABQ5UVD5_9HYPH</name>
<dbReference type="EMBL" id="BSNI01000002">
    <property type="protein sequence ID" value="GLQ18320.1"/>
    <property type="molecule type" value="Genomic_DNA"/>
</dbReference>
<dbReference type="InterPro" id="IPR029058">
    <property type="entry name" value="AB_hydrolase_fold"/>
</dbReference>
<evidence type="ECO:0000259" key="1">
    <source>
        <dbReference type="Pfam" id="PF12697"/>
    </source>
</evidence>
<dbReference type="Gene3D" id="3.40.50.1820">
    <property type="entry name" value="alpha/beta hydrolase"/>
    <property type="match status" value="1"/>
</dbReference>
<evidence type="ECO:0000313" key="3">
    <source>
        <dbReference type="Proteomes" id="UP001161405"/>
    </source>
</evidence>
<sequence length="241" mass="26897">MSQHIVFLPGTLLSADQFGLQMRAMSPQNTVTAFEYSAHKSGITRENLIETWSQDVLDYVSNIGRPVTLCAHSFGGILAQIVAHKRPELIERLILVETNYCATDSLLDATTLPLAKMFVKTMPWSNLSKHLINLHGQHSFEASICMESALLHNEEPPLARDTMLAALEWDGRKNLKRIFPQTDIVVGEFFERTQKQAEIFASTLPNARLHKIPNTGHLVNLDSPAAFNRILLNEQIAVVAA</sequence>
<dbReference type="RefSeq" id="WP_284365172.1">
    <property type="nucleotide sequence ID" value="NZ_BSNI01000002.1"/>
</dbReference>
<proteinExistence type="predicted"/>
<comment type="caution">
    <text evidence="2">The sequence shown here is derived from an EMBL/GenBank/DDBJ whole genome shotgun (WGS) entry which is preliminary data.</text>
</comment>
<gene>
    <name evidence="2" type="ORF">GCM10007879_25690</name>
</gene>
<dbReference type="Pfam" id="PF12697">
    <property type="entry name" value="Abhydrolase_6"/>
    <property type="match status" value="1"/>
</dbReference>
<feature type="domain" description="AB hydrolase-1" evidence="1">
    <location>
        <begin position="5"/>
        <end position="229"/>
    </location>
</feature>
<dbReference type="PANTHER" id="PTHR43194">
    <property type="entry name" value="HYDROLASE ALPHA/BETA FOLD FAMILY"/>
    <property type="match status" value="1"/>
</dbReference>
<dbReference type="Proteomes" id="UP001161405">
    <property type="component" value="Unassembled WGS sequence"/>
</dbReference>
<dbReference type="SUPFAM" id="SSF53474">
    <property type="entry name" value="alpha/beta-Hydrolases"/>
    <property type="match status" value="1"/>
</dbReference>
<organism evidence="2 3">
    <name type="scientific">Maritalea porphyrae</name>
    <dbReference type="NCBI Taxonomy" id="880732"/>
    <lineage>
        <taxon>Bacteria</taxon>
        <taxon>Pseudomonadati</taxon>
        <taxon>Pseudomonadota</taxon>
        <taxon>Alphaproteobacteria</taxon>
        <taxon>Hyphomicrobiales</taxon>
        <taxon>Devosiaceae</taxon>
        <taxon>Maritalea</taxon>
    </lineage>
</organism>